<sequence>MAAPSAQSSGQTPLMDLNEPAGHISAAMVTSQTISADEVALYDRQIRLWGMEAQARMRNAKVLIISMRALANEVAKNLVLAGIGSLTVMDPEVVEADDFGAQFFISEEHIGMNRAEAAAPAIQRLNPRVPVHIDTGRPEDKPSQFYQQFDLVIPTDLGLDVLLNINAATREAGRPFYAASTYGLYGFIFADLLKHEFVVKRVKSNRATELKSESRTRKVTGARETKEGDTIWEFVTKEEVYVPLSSALSSQIDKTWRPRKRKAVPAVLPGVLALLKFEQSTKHWPDIDNKEDVAGFTSLITEVNEELGLPDGHISSEFIRSFLSNASAELSPVAAVLGGILAQDAINVLAKMEQPVQNILVFDGAISAAPILVLALQDDA</sequence>
<keyword evidence="5" id="KW-0539">Nucleus</keyword>
<keyword evidence="9" id="KW-1185">Reference proteome</keyword>
<comment type="pathway">
    <text evidence="2">Protein modification; protein sumoylation.</text>
</comment>
<dbReference type="InterPro" id="IPR045886">
    <property type="entry name" value="ThiF/MoeB/HesA"/>
</dbReference>
<protein>
    <recommendedName>
        <fullName evidence="6">Ubiquitin-like 1-activating enzyme E1A</fullName>
    </recommendedName>
</protein>
<dbReference type="CDD" id="cd01492">
    <property type="entry name" value="Aos1_SUMO"/>
    <property type="match status" value="1"/>
</dbReference>
<dbReference type="EMBL" id="ML220114">
    <property type="protein sequence ID" value="TGZ83067.1"/>
    <property type="molecule type" value="Genomic_DNA"/>
</dbReference>
<dbReference type="Gene3D" id="3.40.50.720">
    <property type="entry name" value="NAD(P)-binding Rossmann-like Domain"/>
    <property type="match status" value="1"/>
</dbReference>
<evidence type="ECO:0000313" key="9">
    <source>
        <dbReference type="Proteomes" id="UP000298138"/>
    </source>
</evidence>
<dbReference type="OrthoDB" id="1708823at2759"/>
<feature type="domain" description="THIF-type NAD/FAD binding fold" evidence="7">
    <location>
        <begin position="42"/>
        <end position="364"/>
    </location>
</feature>
<dbReference type="GO" id="GO:0031510">
    <property type="term" value="C:SUMO activating enzyme complex"/>
    <property type="evidence" value="ECO:0007669"/>
    <property type="project" value="TreeGrafter"/>
</dbReference>
<evidence type="ECO:0000256" key="2">
    <source>
        <dbReference type="ARBA" id="ARBA00004718"/>
    </source>
</evidence>
<dbReference type="InterPro" id="IPR035985">
    <property type="entry name" value="Ubiquitin-activating_enz"/>
</dbReference>
<evidence type="ECO:0000313" key="8">
    <source>
        <dbReference type="EMBL" id="TGZ83067.1"/>
    </source>
</evidence>
<dbReference type="GO" id="GO:0016925">
    <property type="term" value="P:protein sumoylation"/>
    <property type="evidence" value="ECO:0007669"/>
    <property type="project" value="TreeGrafter"/>
</dbReference>
<keyword evidence="4" id="KW-0833">Ubl conjugation pathway</keyword>
<evidence type="ECO:0000256" key="1">
    <source>
        <dbReference type="ARBA" id="ARBA00004123"/>
    </source>
</evidence>
<evidence type="ECO:0000256" key="5">
    <source>
        <dbReference type="ARBA" id="ARBA00023242"/>
    </source>
</evidence>
<dbReference type="SUPFAM" id="SSF69572">
    <property type="entry name" value="Activating enzymes of the ubiquitin-like proteins"/>
    <property type="match status" value="1"/>
</dbReference>
<dbReference type="PRINTS" id="PR01849">
    <property type="entry name" value="UBIQUITINACT"/>
</dbReference>
<evidence type="ECO:0000259" key="7">
    <source>
        <dbReference type="Pfam" id="PF00899"/>
    </source>
</evidence>
<reference evidence="8 9" key="1">
    <citation type="submission" date="2019-04" db="EMBL/GenBank/DDBJ databases">
        <title>Comparative genomics and transcriptomics to analyze fruiting body development in filamentous ascomycetes.</title>
        <authorList>
            <consortium name="DOE Joint Genome Institute"/>
            <person name="Lutkenhaus R."/>
            <person name="Traeger S."/>
            <person name="Breuer J."/>
            <person name="Kuo A."/>
            <person name="Lipzen A."/>
            <person name="Pangilinan J."/>
            <person name="Dilworth D."/>
            <person name="Sandor L."/>
            <person name="Poggeler S."/>
            <person name="Barry K."/>
            <person name="Grigoriev I.V."/>
            <person name="Nowrousian M."/>
        </authorList>
    </citation>
    <scope>NUCLEOTIDE SEQUENCE [LARGE SCALE GENOMIC DNA]</scope>
    <source>
        <strain evidence="8 9">CBS 389.68</strain>
    </source>
</reference>
<dbReference type="GO" id="GO:0005737">
    <property type="term" value="C:cytoplasm"/>
    <property type="evidence" value="ECO:0007669"/>
    <property type="project" value="TreeGrafter"/>
</dbReference>
<gene>
    <name evidence="8" type="ORF">EX30DRAFT_354297</name>
</gene>
<dbReference type="PANTHER" id="PTHR10953">
    <property type="entry name" value="UBIQUITIN-ACTIVATING ENZYME E1"/>
    <property type="match status" value="1"/>
</dbReference>
<dbReference type="FunCoup" id="A0A4S2N1Y4">
    <property type="interactions" value="1188"/>
</dbReference>
<comment type="subcellular location">
    <subcellularLocation>
        <location evidence="1">Nucleus</location>
    </subcellularLocation>
</comment>
<dbReference type="Proteomes" id="UP000298138">
    <property type="component" value="Unassembled WGS sequence"/>
</dbReference>
<name>A0A4S2N1Y4_9PEZI</name>
<dbReference type="InParanoid" id="A0A4S2N1Y4"/>
<proteinExistence type="inferred from homology"/>
<organism evidence="8 9">
    <name type="scientific">Ascodesmis nigricans</name>
    <dbReference type="NCBI Taxonomy" id="341454"/>
    <lineage>
        <taxon>Eukaryota</taxon>
        <taxon>Fungi</taxon>
        <taxon>Dikarya</taxon>
        <taxon>Ascomycota</taxon>
        <taxon>Pezizomycotina</taxon>
        <taxon>Pezizomycetes</taxon>
        <taxon>Pezizales</taxon>
        <taxon>Ascodesmidaceae</taxon>
        <taxon>Ascodesmis</taxon>
    </lineage>
</organism>
<dbReference type="PANTHER" id="PTHR10953:SF162">
    <property type="entry name" value="SUMO-ACTIVATING ENZYME SUBUNIT 1"/>
    <property type="match status" value="1"/>
</dbReference>
<evidence type="ECO:0000256" key="4">
    <source>
        <dbReference type="ARBA" id="ARBA00022786"/>
    </source>
</evidence>
<evidence type="ECO:0000256" key="6">
    <source>
        <dbReference type="ARBA" id="ARBA00044354"/>
    </source>
</evidence>
<dbReference type="STRING" id="341454.A0A4S2N1Y4"/>
<comment type="similarity">
    <text evidence="3">Belongs to the ubiquitin-activating E1 family.</text>
</comment>
<dbReference type="InterPro" id="IPR000011">
    <property type="entry name" value="UBQ/SUMO-activ_enz_E1-like"/>
</dbReference>
<evidence type="ECO:0000256" key="3">
    <source>
        <dbReference type="ARBA" id="ARBA00005673"/>
    </source>
</evidence>
<accession>A0A4S2N1Y4</accession>
<dbReference type="AlphaFoldDB" id="A0A4S2N1Y4"/>
<dbReference type="Pfam" id="PF00899">
    <property type="entry name" value="ThiF"/>
    <property type="match status" value="1"/>
</dbReference>
<dbReference type="GO" id="GO:0019948">
    <property type="term" value="F:SUMO activating enzyme activity"/>
    <property type="evidence" value="ECO:0007669"/>
    <property type="project" value="TreeGrafter"/>
</dbReference>
<dbReference type="InterPro" id="IPR000594">
    <property type="entry name" value="ThiF_NAD_FAD-bd"/>
</dbReference>